<sequence>MLILAFFTVFIVGVCTCFYQAYKAFEKFHILTAFLNMTIGIAGIGGLVQATLSAGVL</sequence>
<comment type="caution">
    <text evidence="2">The sequence shown here is derived from an EMBL/GenBank/DDBJ whole genome shotgun (WGS) entry which is preliminary data.</text>
</comment>
<dbReference type="Proteomes" id="UP000018426">
    <property type="component" value="Unassembled WGS sequence"/>
</dbReference>
<dbReference type="EMBL" id="APOL01000042">
    <property type="protein sequence ID" value="ENU32411.1"/>
    <property type="molecule type" value="Genomic_DNA"/>
</dbReference>
<keyword evidence="1" id="KW-1133">Transmembrane helix</keyword>
<dbReference type="RefSeq" id="WP_004674799.1">
    <property type="nucleotide sequence ID" value="NZ_KB849218.1"/>
</dbReference>
<keyword evidence="1" id="KW-0472">Membrane</keyword>
<proteinExistence type="predicted"/>
<keyword evidence="1" id="KW-0812">Transmembrane</keyword>
<feature type="transmembrane region" description="Helical" evidence="1">
    <location>
        <begin position="33"/>
        <end position="56"/>
    </location>
</feature>
<evidence type="ECO:0000256" key="1">
    <source>
        <dbReference type="SAM" id="Phobius"/>
    </source>
</evidence>
<name>N8Q0W9_9GAMM</name>
<evidence type="ECO:0000313" key="3">
    <source>
        <dbReference type="Proteomes" id="UP000018426"/>
    </source>
</evidence>
<dbReference type="AlphaFoldDB" id="N8Q0W9"/>
<evidence type="ECO:0000313" key="2">
    <source>
        <dbReference type="EMBL" id="ENU32411.1"/>
    </source>
</evidence>
<organism evidence="2 3">
    <name type="scientific">Acinetobacter parvus NIPH 1103</name>
    <dbReference type="NCBI Taxonomy" id="1217671"/>
    <lineage>
        <taxon>Bacteria</taxon>
        <taxon>Pseudomonadati</taxon>
        <taxon>Pseudomonadota</taxon>
        <taxon>Gammaproteobacteria</taxon>
        <taxon>Moraxellales</taxon>
        <taxon>Moraxellaceae</taxon>
        <taxon>Acinetobacter</taxon>
    </lineage>
</organism>
<dbReference type="PATRIC" id="fig|1217671.3.peg.2354"/>
<dbReference type="HOGENOM" id="CLU_2986094_0_0_6"/>
<reference evidence="2 3" key="1">
    <citation type="submission" date="2013-02" db="EMBL/GenBank/DDBJ databases">
        <title>The Genome Sequence of Acinetobacter parvus NIPH 1103.</title>
        <authorList>
            <consortium name="The Broad Institute Genome Sequencing Platform"/>
            <consortium name="The Broad Institute Genome Sequencing Center for Infectious Disease"/>
            <person name="Cerqueira G."/>
            <person name="Feldgarden M."/>
            <person name="Courvalin P."/>
            <person name="Perichon B."/>
            <person name="Grillot-Courvalin C."/>
            <person name="Clermont D."/>
            <person name="Rocha E."/>
            <person name="Yoon E.-J."/>
            <person name="Nemec A."/>
            <person name="Walker B."/>
            <person name="Young S.K."/>
            <person name="Zeng Q."/>
            <person name="Gargeya S."/>
            <person name="Fitzgerald M."/>
            <person name="Haas B."/>
            <person name="Abouelleil A."/>
            <person name="Alvarado L."/>
            <person name="Arachchi H.M."/>
            <person name="Berlin A.M."/>
            <person name="Chapman S.B."/>
            <person name="Dewar J."/>
            <person name="Goldberg J."/>
            <person name="Griggs A."/>
            <person name="Gujja S."/>
            <person name="Hansen M."/>
            <person name="Howarth C."/>
            <person name="Imamovic A."/>
            <person name="Larimer J."/>
            <person name="McCowan C."/>
            <person name="Murphy C."/>
            <person name="Neiman D."/>
            <person name="Pearson M."/>
            <person name="Priest M."/>
            <person name="Roberts A."/>
            <person name="Saif S."/>
            <person name="Shea T."/>
            <person name="Sisk P."/>
            <person name="Sykes S."/>
            <person name="Wortman J."/>
            <person name="Nusbaum C."/>
            <person name="Birren B."/>
        </authorList>
    </citation>
    <scope>NUCLEOTIDE SEQUENCE [LARGE SCALE GENOMIC DNA]</scope>
    <source>
        <strain evidence="2 3">NIPH 1103</strain>
    </source>
</reference>
<protein>
    <submittedName>
        <fullName evidence="2">Uncharacterized protein</fullName>
    </submittedName>
</protein>
<gene>
    <name evidence="2" type="ORF">F989_02391</name>
</gene>
<accession>N8Q0W9</accession>